<gene>
    <name evidence="9" type="primary">nadE</name>
    <name evidence="9" type="ORF">LKE05_10505</name>
</gene>
<evidence type="ECO:0000313" key="9">
    <source>
        <dbReference type="EMBL" id="MCC2211216.1"/>
    </source>
</evidence>
<dbReference type="GO" id="GO:0005737">
    <property type="term" value="C:cytoplasm"/>
    <property type="evidence" value="ECO:0007669"/>
    <property type="project" value="InterPro"/>
</dbReference>
<sequence length="252" mass="28134">MNNFDAKKVKNEIVQWIKDWFNENGKGCCAVVGISGGKDSSVVAALCVEALGKDRVFGVLMPQGEQSDIDFSYKLVRHLDINNCIVNIGDTISTLTNEVKPKLNNQWSKQTSTNLPARIRMATLYAVSQTINGRVANTCNLSETLLSWETRWGDAVGDFSPLSDLTVEEVKAIGFELGLPKELIEKVPSDGLCGSTDEDALGFKYSVMDKYIRTGEIDNTDIKNIIDERVKKYQFKRMPIPYFSTGLKRYVD</sequence>
<dbReference type="EMBL" id="JAJEQM010000014">
    <property type="protein sequence ID" value="MCC2211216.1"/>
    <property type="molecule type" value="Genomic_DNA"/>
</dbReference>
<comment type="similarity">
    <text evidence="6">Belongs to the NAD synthetase family.</text>
</comment>
<dbReference type="RefSeq" id="WP_308456829.1">
    <property type="nucleotide sequence ID" value="NZ_JAJEQM010000014.1"/>
</dbReference>
<dbReference type="NCBIfam" id="TIGR00552">
    <property type="entry name" value="nadE"/>
    <property type="match status" value="1"/>
</dbReference>
<keyword evidence="3 6" id="KW-0547">Nucleotide-binding</keyword>
<keyword evidence="4 6" id="KW-0067">ATP-binding</keyword>
<name>A0AAE3DZA2_9FIRM</name>
<comment type="pathway">
    <text evidence="1">Cofactor biosynthesis; NAD(+) biosynthesis.</text>
</comment>
<dbReference type="Proteomes" id="UP001198242">
    <property type="component" value="Unassembled WGS sequence"/>
</dbReference>
<comment type="caution">
    <text evidence="9">The sequence shown here is derived from an EMBL/GenBank/DDBJ whole genome shotgun (WGS) entry which is preliminary data.</text>
</comment>
<dbReference type="GO" id="GO:0004359">
    <property type="term" value="F:glutaminase activity"/>
    <property type="evidence" value="ECO:0007669"/>
    <property type="project" value="InterPro"/>
</dbReference>
<evidence type="ECO:0000256" key="4">
    <source>
        <dbReference type="ARBA" id="ARBA00022840"/>
    </source>
</evidence>
<feature type="domain" description="NAD/GMP synthase" evidence="8">
    <location>
        <begin position="11"/>
        <end position="237"/>
    </location>
</feature>
<dbReference type="CDD" id="cd00553">
    <property type="entry name" value="NAD_synthase"/>
    <property type="match status" value="1"/>
</dbReference>
<evidence type="ECO:0000256" key="7">
    <source>
        <dbReference type="RuleBase" id="RU003812"/>
    </source>
</evidence>
<proteinExistence type="inferred from homology"/>
<dbReference type="GO" id="GO:0003952">
    <property type="term" value="F:NAD+ synthase (glutamine-hydrolyzing) activity"/>
    <property type="evidence" value="ECO:0007669"/>
    <property type="project" value="InterPro"/>
</dbReference>
<keyword evidence="2 6" id="KW-0436">Ligase</keyword>
<evidence type="ECO:0000256" key="6">
    <source>
        <dbReference type="RuleBase" id="RU003811"/>
    </source>
</evidence>
<reference evidence="9 10" key="1">
    <citation type="submission" date="2021-10" db="EMBL/GenBank/DDBJ databases">
        <title>Anaerobic single-cell dispensing facilitates the cultivation of human gut bacteria.</title>
        <authorList>
            <person name="Afrizal A."/>
        </authorList>
    </citation>
    <scope>NUCLEOTIDE SEQUENCE [LARGE SCALE GENOMIC DNA]</scope>
    <source>
        <strain evidence="9 10">CLA-AA-H232</strain>
    </source>
</reference>
<dbReference type="GO" id="GO:0009435">
    <property type="term" value="P:NAD+ biosynthetic process"/>
    <property type="evidence" value="ECO:0007669"/>
    <property type="project" value="InterPro"/>
</dbReference>
<dbReference type="GO" id="GO:0005524">
    <property type="term" value="F:ATP binding"/>
    <property type="evidence" value="ECO:0007669"/>
    <property type="project" value="UniProtKB-KW"/>
</dbReference>
<organism evidence="9 10">
    <name type="scientific">Hominilimicola fabiformis</name>
    <dbReference type="NCBI Taxonomy" id="2885356"/>
    <lineage>
        <taxon>Bacteria</taxon>
        <taxon>Bacillati</taxon>
        <taxon>Bacillota</taxon>
        <taxon>Clostridia</taxon>
        <taxon>Eubacteriales</taxon>
        <taxon>Oscillospiraceae</taxon>
        <taxon>Hominilimicola</taxon>
    </lineage>
</organism>
<dbReference type="EC" id="6.3.1.5" evidence="7"/>
<protein>
    <recommendedName>
        <fullName evidence="7">NH(3)-dependent NAD(+) synthetase</fullName>
        <ecNumber evidence="7">6.3.1.5</ecNumber>
    </recommendedName>
</protein>
<evidence type="ECO:0000259" key="8">
    <source>
        <dbReference type="Pfam" id="PF02540"/>
    </source>
</evidence>
<evidence type="ECO:0000256" key="3">
    <source>
        <dbReference type="ARBA" id="ARBA00022741"/>
    </source>
</evidence>
<dbReference type="Pfam" id="PF02540">
    <property type="entry name" value="NAD_synthase"/>
    <property type="match status" value="1"/>
</dbReference>
<dbReference type="InterPro" id="IPR014729">
    <property type="entry name" value="Rossmann-like_a/b/a_fold"/>
</dbReference>
<dbReference type="GO" id="GO:0008795">
    <property type="term" value="F:NAD+ synthase activity"/>
    <property type="evidence" value="ECO:0007669"/>
    <property type="project" value="UniProtKB-EC"/>
</dbReference>
<evidence type="ECO:0000256" key="5">
    <source>
        <dbReference type="ARBA" id="ARBA00023027"/>
    </source>
</evidence>
<evidence type="ECO:0000256" key="1">
    <source>
        <dbReference type="ARBA" id="ARBA00004790"/>
    </source>
</evidence>
<dbReference type="InterPro" id="IPR022310">
    <property type="entry name" value="NAD/GMP_synthase"/>
</dbReference>
<dbReference type="PANTHER" id="PTHR23090:SF9">
    <property type="entry name" value="GLUTAMINE-DEPENDENT NAD(+) SYNTHETASE"/>
    <property type="match status" value="1"/>
</dbReference>
<accession>A0AAE3DZA2</accession>
<evidence type="ECO:0000313" key="10">
    <source>
        <dbReference type="Proteomes" id="UP001198242"/>
    </source>
</evidence>
<keyword evidence="10" id="KW-1185">Reference proteome</keyword>
<dbReference type="AlphaFoldDB" id="A0AAE3DZA2"/>
<dbReference type="PANTHER" id="PTHR23090">
    <property type="entry name" value="NH 3 /GLUTAMINE-DEPENDENT NAD + SYNTHETASE"/>
    <property type="match status" value="1"/>
</dbReference>
<dbReference type="InterPro" id="IPR003694">
    <property type="entry name" value="NAD_synthase"/>
</dbReference>
<evidence type="ECO:0000256" key="2">
    <source>
        <dbReference type="ARBA" id="ARBA00022598"/>
    </source>
</evidence>
<dbReference type="Gene3D" id="3.40.50.620">
    <property type="entry name" value="HUPs"/>
    <property type="match status" value="1"/>
</dbReference>
<keyword evidence="5 6" id="KW-0520">NAD</keyword>
<comment type="catalytic activity">
    <reaction evidence="7">
        <text>deamido-NAD(+) + NH4(+) + ATP = AMP + diphosphate + NAD(+) + H(+)</text>
        <dbReference type="Rhea" id="RHEA:21188"/>
        <dbReference type="ChEBI" id="CHEBI:15378"/>
        <dbReference type="ChEBI" id="CHEBI:28938"/>
        <dbReference type="ChEBI" id="CHEBI:30616"/>
        <dbReference type="ChEBI" id="CHEBI:33019"/>
        <dbReference type="ChEBI" id="CHEBI:57540"/>
        <dbReference type="ChEBI" id="CHEBI:58437"/>
        <dbReference type="ChEBI" id="CHEBI:456215"/>
        <dbReference type="EC" id="6.3.1.5"/>
    </reaction>
</comment>
<dbReference type="SUPFAM" id="SSF52402">
    <property type="entry name" value="Adenine nucleotide alpha hydrolases-like"/>
    <property type="match status" value="1"/>
</dbReference>